<dbReference type="PANTHER" id="PTHR33526:SF4">
    <property type="entry name" value="OS07G0123800 PROTEIN"/>
    <property type="match status" value="1"/>
</dbReference>
<name>A0A5N6NGT5_9ASTR</name>
<reference evidence="1 2" key="1">
    <citation type="submission" date="2019-05" db="EMBL/GenBank/DDBJ databases">
        <title>Mikania micrantha, genome provides insights into the molecular mechanism of rapid growth.</title>
        <authorList>
            <person name="Liu B."/>
        </authorList>
    </citation>
    <scope>NUCLEOTIDE SEQUENCE [LARGE SCALE GENOMIC DNA]</scope>
    <source>
        <strain evidence="1">NLD-2019</strain>
        <tissue evidence="1">Leaf</tissue>
    </source>
</reference>
<evidence type="ECO:0000313" key="1">
    <source>
        <dbReference type="EMBL" id="KAD4888272.1"/>
    </source>
</evidence>
<dbReference type="InterPro" id="IPR016972">
    <property type="entry name" value="UCP031279"/>
</dbReference>
<dbReference type="EMBL" id="SZYD01000011">
    <property type="protein sequence ID" value="KAD4888272.1"/>
    <property type="molecule type" value="Genomic_DNA"/>
</dbReference>
<gene>
    <name evidence="1" type="ORF">E3N88_20345</name>
</gene>
<protein>
    <submittedName>
        <fullName evidence="1">Uncharacterized protein</fullName>
    </submittedName>
</protein>
<dbReference type="PANTHER" id="PTHR33526">
    <property type="entry name" value="OS07G0123800 PROTEIN"/>
    <property type="match status" value="1"/>
</dbReference>
<comment type="caution">
    <text evidence="1">The sequence shown here is derived from an EMBL/GenBank/DDBJ whole genome shotgun (WGS) entry which is preliminary data.</text>
</comment>
<dbReference type="Proteomes" id="UP000326396">
    <property type="component" value="Linkage Group LG19"/>
</dbReference>
<evidence type="ECO:0000313" key="2">
    <source>
        <dbReference type="Proteomes" id="UP000326396"/>
    </source>
</evidence>
<organism evidence="1 2">
    <name type="scientific">Mikania micrantha</name>
    <name type="common">bitter vine</name>
    <dbReference type="NCBI Taxonomy" id="192012"/>
    <lineage>
        <taxon>Eukaryota</taxon>
        <taxon>Viridiplantae</taxon>
        <taxon>Streptophyta</taxon>
        <taxon>Embryophyta</taxon>
        <taxon>Tracheophyta</taxon>
        <taxon>Spermatophyta</taxon>
        <taxon>Magnoliopsida</taxon>
        <taxon>eudicotyledons</taxon>
        <taxon>Gunneridae</taxon>
        <taxon>Pentapetalae</taxon>
        <taxon>asterids</taxon>
        <taxon>campanulids</taxon>
        <taxon>Asterales</taxon>
        <taxon>Asteraceae</taxon>
        <taxon>Asteroideae</taxon>
        <taxon>Heliantheae alliance</taxon>
        <taxon>Eupatorieae</taxon>
        <taxon>Mikania</taxon>
    </lineage>
</organism>
<dbReference type="PIRSF" id="PIRSF031279">
    <property type="entry name" value="UCP031279"/>
    <property type="match status" value="1"/>
</dbReference>
<dbReference type="OrthoDB" id="694638at2759"/>
<sequence length="141" mass="15488">MDQKDAQKKPSIAIRVLKAPIRVACKIRDLYISSMYRCASGMGGPTGPYTSGLPRSYSTASSRTDDDFAELVRIASTRSLGKRLDPGFIGRQQAVPPVVPRSQSAAVGRIDEDKTCEFEADFRLNSVFPRSKSHAVSRMYA</sequence>
<dbReference type="AlphaFoldDB" id="A0A5N6NGT5"/>
<keyword evidence="2" id="KW-1185">Reference proteome</keyword>
<proteinExistence type="predicted"/>
<accession>A0A5N6NGT5</accession>